<dbReference type="KEGG" id="mcad:Pan265_02660"/>
<dbReference type="Proteomes" id="UP000320386">
    <property type="component" value="Chromosome"/>
</dbReference>
<reference evidence="1 2" key="1">
    <citation type="submission" date="2019-02" db="EMBL/GenBank/DDBJ databases">
        <title>Deep-cultivation of Planctomycetes and their phenomic and genomic characterization uncovers novel biology.</title>
        <authorList>
            <person name="Wiegand S."/>
            <person name="Jogler M."/>
            <person name="Boedeker C."/>
            <person name="Pinto D."/>
            <person name="Vollmers J."/>
            <person name="Rivas-Marin E."/>
            <person name="Kohn T."/>
            <person name="Peeters S.H."/>
            <person name="Heuer A."/>
            <person name="Rast P."/>
            <person name="Oberbeckmann S."/>
            <person name="Bunk B."/>
            <person name="Jeske O."/>
            <person name="Meyerdierks A."/>
            <person name="Storesund J.E."/>
            <person name="Kallscheuer N."/>
            <person name="Luecker S."/>
            <person name="Lage O.M."/>
            <person name="Pohl T."/>
            <person name="Merkel B.J."/>
            <person name="Hornburger P."/>
            <person name="Mueller R.-W."/>
            <person name="Bruemmer F."/>
            <person name="Labrenz M."/>
            <person name="Spormann A.M."/>
            <person name="Op den Camp H."/>
            <person name="Overmann J."/>
            <person name="Amann R."/>
            <person name="Jetten M.S.M."/>
            <person name="Mascher T."/>
            <person name="Medema M.H."/>
            <person name="Devos D.P."/>
            <person name="Kaster A.-K."/>
            <person name="Ovreas L."/>
            <person name="Rohde M."/>
            <person name="Galperin M.Y."/>
            <person name="Jogler C."/>
        </authorList>
    </citation>
    <scope>NUCLEOTIDE SEQUENCE [LARGE SCALE GENOMIC DNA]</scope>
    <source>
        <strain evidence="1 2">Pan265</strain>
    </source>
</reference>
<evidence type="ECO:0000313" key="1">
    <source>
        <dbReference type="EMBL" id="QDU70439.1"/>
    </source>
</evidence>
<evidence type="ECO:0000313" key="2">
    <source>
        <dbReference type="Proteomes" id="UP000320386"/>
    </source>
</evidence>
<organism evidence="1 2">
    <name type="scientific">Mucisphaera calidilacus</name>
    <dbReference type="NCBI Taxonomy" id="2527982"/>
    <lineage>
        <taxon>Bacteria</taxon>
        <taxon>Pseudomonadati</taxon>
        <taxon>Planctomycetota</taxon>
        <taxon>Phycisphaerae</taxon>
        <taxon>Phycisphaerales</taxon>
        <taxon>Phycisphaeraceae</taxon>
        <taxon>Mucisphaera</taxon>
    </lineage>
</organism>
<proteinExistence type="predicted"/>
<protein>
    <submittedName>
        <fullName evidence="1">Uncharacterized protein</fullName>
    </submittedName>
</protein>
<gene>
    <name evidence="1" type="ORF">Pan265_02660</name>
</gene>
<name>A0A518BTZ7_9BACT</name>
<keyword evidence="2" id="KW-1185">Reference proteome</keyword>
<dbReference type="EMBL" id="CP036280">
    <property type="protein sequence ID" value="QDU70439.1"/>
    <property type="molecule type" value="Genomic_DNA"/>
</dbReference>
<accession>A0A518BTZ7</accession>
<dbReference type="AlphaFoldDB" id="A0A518BTZ7"/>
<sequence>MDVMTMHRGVSQERGVFVLLETLIRPSMKLVEDEDRTRIEPLCIRPLVDVLPLLHLESTLNLTVSYTLSLQLLLVLGERFVPFHEPIEVVAIDAVDVSCELLVAGLDEQILPQDSHLER</sequence>